<dbReference type="Pfam" id="PF00326">
    <property type="entry name" value="Peptidase_S9"/>
    <property type="match status" value="1"/>
</dbReference>
<feature type="compositionally biased region" description="Basic and acidic residues" evidence="6">
    <location>
        <begin position="114"/>
        <end position="148"/>
    </location>
</feature>
<evidence type="ECO:0000313" key="9">
    <source>
        <dbReference type="Proteomes" id="UP000777482"/>
    </source>
</evidence>
<name>A0A9P6VZA1_RHOMI</name>
<dbReference type="PANTHER" id="PTHR42776">
    <property type="entry name" value="SERINE PEPTIDASE S9 FAMILY MEMBER"/>
    <property type="match status" value="1"/>
</dbReference>
<dbReference type="SUPFAM" id="SSF53474">
    <property type="entry name" value="alpha/beta-Hydrolases"/>
    <property type="match status" value="1"/>
</dbReference>
<evidence type="ECO:0000259" key="7">
    <source>
        <dbReference type="Pfam" id="PF00326"/>
    </source>
</evidence>
<evidence type="ECO:0000256" key="6">
    <source>
        <dbReference type="SAM" id="MobiDB-lite"/>
    </source>
</evidence>
<dbReference type="PANTHER" id="PTHR42776:SF13">
    <property type="entry name" value="DIPEPTIDYL-PEPTIDASE 5"/>
    <property type="match status" value="1"/>
</dbReference>
<evidence type="ECO:0000256" key="3">
    <source>
        <dbReference type="ARBA" id="ARBA00022729"/>
    </source>
</evidence>
<gene>
    <name evidence="8" type="ORF">C6P46_005184</name>
</gene>
<comment type="caution">
    <text evidence="8">The sequence shown here is derived from an EMBL/GenBank/DDBJ whole genome shotgun (WGS) entry which is preliminary data.</text>
</comment>
<organism evidence="8 9">
    <name type="scientific">Rhodotorula mucilaginosa</name>
    <name type="common">Yeast</name>
    <name type="synonym">Rhodotorula rubra</name>
    <dbReference type="NCBI Taxonomy" id="5537"/>
    <lineage>
        <taxon>Eukaryota</taxon>
        <taxon>Fungi</taxon>
        <taxon>Dikarya</taxon>
        <taxon>Basidiomycota</taxon>
        <taxon>Pucciniomycotina</taxon>
        <taxon>Microbotryomycetes</taxon>
        <taxon>Sporidiobolales</taxon>
        <taxon>Sporidiobolaceae</taxon>
        <taxon>Rhodotorula</taxon>
    </lineage>
</organism>
<protein>
    <recommendedName>
        <fullName evidence="5">Dipeptidyl-peptidase V</fullName>
    </recommendedName>
</protein>
<dbReference type="InterPro" id="IPR011042">
    <property type="entry name" value="6-blade_b-propeller_TolB-like"/>
</dbReference>
<dbReference type="OrthoDB" id="416344at2759"/>
<evidence type="ECO:0000256" key="4">
    <source>
        <dbReference type="ARBA" id="ARBA00022801"/>
    </source>
</evidence>
<evidence type="ECO:0000313" key="8">
    <source>
        <dbReference type="EMBL" id="KAG0659407.1"/>
    </source>
</evidence>
<dbReference type="Proteomes" id="UP000777482">
    <property type="component" value="Unassembled WGS sequence"/>
</dbReference>
<comment type="similarity">
    <text evidence="1">Belongs to the peptidase S9C family.</text>
</comment>
<dbReference type="InterPro" id="IPR029058">
    <property type="entry name" value="AB_hydrolase_fold"/>
</dbReference>
<dbReference type="GO" id="GO:0006508">
    <property type="term" value="P:proteolysis"/>
    <property type="evidence" value="ECO:0007669"/>
    <property type="project" value="UniProtKB-KW"/>
</dbReference>
<dbReference type="GO" id="GO:0004252">
    <property type="term" value="F:serine-type endopeptidase activity"/>
    <property type="evidence" value="ECO:0007669"/>
    <property type="project" value="TreeGrafter"/>
</dbReference>
<dbReference type="EMBL" id="PUHQ01000054">
    <property type="protein sequence ID" value="KAG0659407.1"/>
    <property type="molecule type" value="Genomic_DNA"/>
</dbReference>
<keyword evidence="2" id="KW-0645">Protease</keyword>
<keyword evidence="9" id="KW-1185">Reference proteome</keyword>
<feature type="domain" description="Peptidase S9 prolyl oligopeptidase catalytic" evidence="7">
    <location>
        <begin position="595"/>
        <end position="799"/>
    </location>
</feature>
<dbReference type="Gene3D" id="2.120.10.30">
    <property type="entry name" value="TolB, C-terminal domain"/>
    <property type="match status" value="1"/>
</dbReference>
<evidence type="ECO:0000256" key="5">
    <source>
        <dbReference type="ARBA" id="ARBA00032829"/>
    </source>
</evidence>
<proteinExistence type="inferred from homology"/>
<evidence type="ECO:0000256" key="1">
    <source>
        <dbReference type="ARBA" id="ARBA00010040"/>
    </source>
</evidence>
<reference evidence="8 9" key="1">
    <citation type="submission" date="2020-11" db="EMBL/GenBank/DDBJ databases">
        <title>Kefir isolates.</title>
        <authorList>
            <person name="Marcisauskas S."/>
            <person name="Kim Y."/>
            <person name="Blasche S."/>
        </authorList>
    </citation>
    <scope>NUCLEOTIDE SEQUENCE [LARGE SCALE GENOMIC DNA]</scope>
    <source>
        <strain evidence="8 9">KR</strain>
    </source>
</reference>
<dbReference type="AlphaFoldDB" id="A0A9P6VZA1"/>
<evidence type="ECO:0000256" key="2">
    <source>
        <dbReference type="ARBA" id="ARBA00022670"/>
    </source>
</evidence>
<dbReference type="InterPro" id="IPR001375">
    <property type="entry name" value="Peptidase_S9_cat"/>
</dbReference>
<dbReference type="SUPFAM" id="SSF82171">
    <property type="entry name" value="DPP6 N-terminal domain-like"/>
    <property type="match status" value="1"/>
</dbReference>
<dbReference type="Gene3D" id="3.40.50.1820">
    <property type="entry name" value="alpha/beta hydrolase"/>
    <property type="match status" value="1"/>
</dbReference>
<sequence>MPALKLSDGPNITPKDILGLPRPSAAIANPAGTHAVWPTTVFDFDTKRTEKSIYLVEIGKDAVSGDSAAASDPEDFSRTAEPKQFLSTLAFTEVAWLDDHTVAFLRAPVPQSESVEKNADGHRIDHPAGLSDEKFKKQQAARSEKDGGEGTEVWAKDVSTGDEYCIGKLPVQISDLTIKIVAPSTKSSSEEAILVFSATVFPDGDIWAVKAHDKEQEERANGSDIKVYDELFVRHWDDWKPTAGQRKQLQVVRLAKGAAAAQAEQDSSAEDFELIHPNEGRWTLESDSTPEASAAGGSRPKILAPLKGTKLECPVGPFGGASDFSVSSTHLLFHSKDPHVNPAWHTRTEVYLVPLSPRTAAEAEPRSITVGTQGACASPVLSPDGSRAAWLEMREDGYEADRLRVMIYEIESGQRWDATPSWDRSPSAIVWAPNGKKVFLQAEDQGHVKVFELDVPQPDSEGLNLTTAKEPKPLTSEHSVAHIEALADDRLLVTWSSLTTPNQVSVLEHASADKTSPPALRPLATLTKSLRESKTLCEGEEFWFAGDGGEQIHGWILFPPEAQQLRAAGGGGKGKKWPLAFLCHGGPQSAWNDSWSTRWNPNSWAGHGYIVVAINRSGSTGFGQDFCDKIKNDWGGAPFRDLVAGLDFVKRAYPEIDADRMASLGASYGGFMQNWIQGHNDQMGFKCLVCHDGVFSLSQTWAATEELYFPEREFGGTPWEAPENYAKWNPQNHVKNWKTPELDYRLVEGESLGVFNTLQRLNIPSRLLIFPSENHFVLNPLNSIKWSEEVFRWIDEWCGASEEHKAQASKGYSVEYSAGLFV</sequence>
<feature type="region of interest" description="Disordered" evidence="6">
    <location>
        <begin position="112"/>
        <end position="154"/>
    </location>
</feature>
<accession>A0A9P6VZA1</accession>
<keyword evidence="3" id="KW-0732">Signal</keyword>
<keyword evidence="4" id="KW-0378">Hydrolase</keyword>
<dbReference type="FunFam" id="3.40.50.1820:FF:000028">
    <property type="entry name" value="S9 family peptidase"/>
    <property type="match status" value="1"/>
</dbReference>